<dbReference type="GO" id="GO:0051301">
    <property type="term" value="P:cell division"/>
    <property type="evidence" value="ECO:0007669"/>
    <property type="project" value="UniProtKB-KW"/>
</dbReference>
<name>A0A7L1WWB7_9AVES</name>
<comment type="similarity">
    <text evidence="2">Belongs to the HAUS1 family.</text>
</comment>
<feature type="non-terminal residue" evidence="11">
    <location>
        <position position="213"/>
    </location>
</feature>
<evidence type="ECO:0000256" key="6">
    <source>
        <dbReference type="ARBA" id="ARBA00022776"/>
    </source>
</evidence>
<accession>A0A7L1WWB7</accession>
<evidence type="ECO:0000256" key="1">
    <source>
        <dbReference type="ARBA" id="ARBA00004186"/>
    </source>
</evidence>
<keyword evidence="7 10" id="KW-0175">Coiled coil</keyword>
<evidence type="ECO:0000313" key="12">
    <source>
        <dbReference type="Proteomes" id="UP000565698"/>
    </source>
</evidence>
<organism evidence="11 12">
    <name type="scientific">Thinocorus orbignyianus</name>
    <dbReference type="NCBI Taxonomy" id="161742"/>
    <lineage>
        <taxon>Eukaryota</taxon>
        <taxon>Metazoa</taxon>
        <taxon>Chordata</taxon>
        <taxon>Craniata</taxon>
        <taxon>Vertebrata</taxon>
        <taxon>Euteleostomi</taxon>
        <taxon>Archelosauria</taxon>
        <taxon>Archosauria</taxon>
        <taxon>Dinosauria</taxon>
        <taxon>Saurischia</taxon>
        <taxon>Theropoda</taxon>
        <taxon>Coelurosauria</taxon>
        <taxon>Aves</taxon>
        <taxon>Neognathae</taxon>
        <taxon>Neoaves</taxon>
        <taxon>Aequornithes</taxon>
        <taxon>Ciconiiformes</taxon>
        <taxon>Thinocoridae</taxon>
        <taxon>Thinocorus</taxon>
    </lineage>
</organism>
<evidence type="ECO:0000313" key="11">
    <source>
        <dbReference type="EMBL" id="NXP02185.1"/>
    </source>
</evidence>
<dbReference type="Proteomes" id="UP000565698">
    <property type="component" value="Unassembled WGS sequence"/>
</dbReference>
<keyword evidence="3" id="KW-0963">Cytoplasm</keyword>
<evidence type="ECO:0000256" key="8">
    <source>
        <dbReference type="ARBA" id="ARBA00023212"/>
    </source>
</evidence>
<evidence type="ECO:0000256" key="3">
    <source>
        <dbReference type="ARBA" id="ARBA00022490"/>
    </source>
</evidence>
<keyword evidence="5" id="KW-0493">Microtubule</keyword>
<reference evidence="11 12" key="1">
    <citation type="submission" date="2019-09" db="EMBL/GenBank/DDBJ databases">
        <title>Bird 10,000 Genomes (B10K) Project - Family phase.</title>
        <authorList>
            <person name="Zhang G."/>
        </authorList>
    </citation>
    <scope>NUCLEOTIDE SEQUENCE [LARGE SCALE GENOMIC DNA]</scope>
    <source>
        <strain evidence="11">B10K-DU-002-47</strain>
        <tissue evidence="11">Muscle</tissue>
    </source>
</reference>
<sequence>QVTASLKKVFEDDPIPEYEVNEQTVDYLYNLTECDEASERDTLLLIENINERAAEYQAQTKRLQTILRDRLGISPQSLSSEGMSYLDELVNCAMILETKDTSPLSFYCAINDMTSELYATELRNAKLQRMVEIMQGRLTEAVLLEQRLRKDLKEKEESLEVEELRVKAESGKMEFLKNKSKDLMIRIKAAQEQIEASGLDQSLTHESLVKLSE</sequence>
<keyword evidence="4" id="KW-0132">Cell division</keyword>
<dbReference type="GO" id="GO:0070652">
    <property type="term" value="C:HAUS complex"/>
    <property type="evidence" value="ECO:0007669"/>
    <property type="project" value="InterPro"/>
</dbReference>
<evidence type="ECO:0000256" key="10">
    <source>
        <dbReference type="SAM" id="Coils"/>
    </source>
</evidence>
<evidence type="ECO:0000256" key="4">
    <source>
        <dbReference type="ARBA" id="ARBA00022618"/>
    </source>
</evidence>
<evidence type="ECO:0000256" key="7">
    <source>
        <dbReference type="ARBA" id="ARBA00023054"/>
    </source>
</evidence>
<dbReference type="GO" id="GO:0005874">
    <property type="term" value="C:microtubule"/>
    <property type="evidence" value="ECO:0007669"/>
    <property type="project" value="UniProtKB-KW"/>
</dbReference>
<keyword evidence="9" id="KW-0131">Cell cycle</keyword>
<dbReference type="InterPro" id="IPR026243">
    <property type="entry name" value="HAUS1"/>
</dbReference>
<dbReference type="PANTHER" id="PTHR31570">
    <property type="entry name" value="HAUS AUGMIN-LIKE COMPLEX SUBUNIT 1"/>
    <property type="match status" value="1"/>
</dbReference>
<dbReference type="GO" id="GO:0005829">
    <property type="term" value="C:cytosol"/>
    <property type="evidence" value="ECO:0007669"/>
    <property type="project" value="TreeGrafter"/>
</dbReference>
<keyword evidence="8" id="KW-0206">Cytoskeleton</keyword>
<proteinExistence type="inferred from homology"/>
<dbReference type="GO" id="GO:0007098">
    <property type="term" value="P:centrosome cycle"/>
    <property type="evidence" value="ECO:0007669"/>
    <property type="project" value="TreeGrafter"/>
</dbReference>
<evidence type="ECO:0000256" key="5">
    <source>
        <dbReference type="ARBA" id="ARBA00022701"/>
    </source>
</evidence>
<dbReference type="EMBL" id="VXBW01000037">
    <property type="protein sequence ID" value="NXP02185.1"/>
    <property type="molecule type" value="Genomic_DNA"/>
</dbReference>
<dbReference type="Pfam" id="PF25762">
    <property type="entry name" value="HAUS1"/>
    <property type="match status" value="1"/>
</dbReference>
<protein>
    <submittedName>
        <fullName evidence="11">HAUS1 protein</fullName>
    </submittedName>
</protein>
<dbReference type="PANTHER" id="PTHR31570:SF1">
    <property type="entry name" value="HAUS AUGMIN-LIKE COMPLEX SUBUNIT 1"/>
    <property type="match status" value="1"/>
</dbReference>
<keyword evidence="6" id="KW-0498">Mitosis</keyword>
<dbReference type="GO" id="GO:0005819">
    <property type="term" value="C:spindle"/>
    <property type="evidence" value="ECO:0007669"/>
    <property type="project" value="UniProtKB-SubCell"/>
</dbReference>
<dbReference type="PRINTS" id="PR02087">
    <property type="entry name" value="HAUSAUGMINL1"/>
</dbReference>
<feature type="coiled-coil region" evidence="10">
    <location>
        <begin position="145"/>
        <end position="193"/>
    </location>
</feature>
<evidence type="ECO:0000256" key="9">
    <source>
        <dbReference type="ARBA" id="ARBA00023306"/>
    </source>
</evidence>
<dbReference type="OrthoDB" id="5372507at2759"/>
<dbReference type="AlphaFoldDB" id="A0A7L1WWB7"/>
<comment type="subcellular location">
    <subcellularLocation>
        <location evidence="1">Cytoplasm</location>
        <location evidence="1">Cytoskeleton</location>
        <location evidence="1">Spindle</location>
    </subcellularLocation>
</comment>
<comment type="caution">
    <text evidence="11">The sequence shown here is derived from an EMBL/GenBank/DDBJ whole genome shotgun (WGS) entry which is preliminary data.</text>
</comment>
<dbReference type="GO" id="GO:0051225">
    <property type="term" value="P:spindle assembly"/>
    <property type="evidence" value="ECO:0007669"/>
    <property type="project" value="InterPro"/>
</dbReference>
<feature type="non-terminal residue" evidence="11">
    <location>
        <position position="1"/>
    </location>
</feature>
<keyword evidence="12" id="KW-1185">Reference proteome</keyword>
<gene>
    <name evidence="11" type="primary">Haus1</name>
    <name evidence="11" type="ORF">THIORB_R08705</name>
</gene>
<evidence type="ECO:0000256" key="2">
    <source>
        <dbReference type="ARBA" id="ARBA00005479"/>
    </source>
</evidence>